<evidence type="ECO:0000313" key="1">
    <source>
        <dbReference type="EMBL" id="KAJ6978496.1"/>
    </source>
</evidence>
<evidence type="ECO:0000313" key="2">
    <source>
        <dbReference type="Proteomes" id="UP001164929"/>
    </source>
</evidence>
<proteinExistence type="predicted"/>
<accession>A0AAD6M481</accession>
<protein>
    <submittedName>
        <fullName evidence="1">Uncharacterized protein</fullName>
    </submittedName>
</protein>
<keyword evidence="2" id="KW-1185">Reference proteome</keyword>
<gene>
    <name evidence="1" type="ORF">NC653_026800</name>
</gene>
<reference evidence="1" key="1">
    <citation type="journal article" date="2023" name="Mol. Ecol. Resour.">
        <title>Chromosome-level genome assembly of a triploid poplar Populus alba 'Berolinensis'.</title>
        <authorList>
            <person name="Chen S."/>
            <person name="Yu Y."/>
            <person name="Wang X."/>
            <person name="Wang S."/>
            <person name="Zhang T."/>
            <person name="Zhou Y."/>
            <person name="He R."/>
            <person name="Meng N."/>
            <person name="Wang Y."/>
            <person name="Liu W."/>
            <person name="Liu Z."/>
            <person name="Liu J."/>
            <person name="Guo Q."/>
            <person name="Huang H."/>
            <person name="Sederoff R.R."/>
            <person name="Wang G."/>
            <person name="Qu G."/>
            <person name="Chen S."/>
        </authorList>
    </citation>
    <scope>NUCLEOTIDE SEQUENCE</scope>
    <source>
        <strain evidence="1">SC-2020</strain>
    </source>
</reference>
<organism evidence="1 2">
    <name type="scientific">Populus alba x Populus x berolinensis</name>
    <dbReference type="NCBI Taxonomy" id="444605"/>
    <lineage>
        <taxon>Eukaryota</taxon>
        <taxon>Viridiplantae</taxon>
        <taxon>Streptophyta</taxon>
        <taxon>Embryophyta</taxon>
        <taxon>Tracheophyta</taxon>
        <taxon>Spermatophyta</taxon>
        <taxon>Magnoliopsida</taxon>
        <taxon>eudicotyledons</taxon>
        <taxon>Gunneridae</taxon>
        <taxon>Pentapetalae</taxon>
        <taxon>rosids</taxon>
        <taxon>fabids</taxon>
        <taxon>Malpighiales</taxon>
        <taxon>Salicaceae</taxon>
        <taxon>Saliceae</taxon>
        <taxon>Populus</taxon>
    </lineage>
</organism>
<comment type="caution">
    <text evidence="1">The sequence shown here is derived from an EMBL/GenBank/DDBJ whole genome shotgun (WGS) entry which is preliminary data.</text>
</comment>
<name>A0AAD6M481_9ROSI</name>
<dbReference type="Proteomes" id="UP001164929">
    <property type="component" value="Chromosome 11"/>
</dbReference>
<sequence>MAFKKLRVWPMIGKPKEPGGSLLELFLMRKYRGRRKRGKAKGISGFILLARNFGAVLNSTSNSSNLSSSKGSYFPPNLQHKASTYSTHVTSMSLQVDWGPSPIQSWLLAEAGCWEYECSGKNLPHLLRFCRACLMEIYLISRHFLHHGLKLCKVIRLNMQFNLYSIDFLVSSFQRIIQSSYVLRLDFWQHLAKSKDVSSDTNLLQVKLEPLSITIVNDEGGSWENRRRNYTFKAC</sequence>
<dbReference type="AlphaFoldDB" id="A0AAD6M481"/>
<dbReference type="EMBL" id="JAQIZT010000011">
    <property type="protein sequence ID" value="KAJ6978496.1"/>
    <property type="molecule type" value="Genomic_DNA"/>
</dbReference>